<name>A0A813ESP1_POLGL</name>
<proteinExistence type="predicted"/>
<keyword evidence="1" id="KW-1133">Transmembrane helix</keyword>
<gene>
    <name evidence="2" type="ORF">PGLA1383_LOCUS23121</name>
</gene>
<keyword evidence="1" id="KW-0472">Membrane</keyword>
<feature type="transmembrane region" description="Helical" evidence="1">
    <location>
        <begin position="66"/>
        <end position="87"/>
    </location>
</feature>
<organism evidence="2 3">
    <name type="scientific">Polarella glacialis</name>
    <name type="common">Dinoflagellate</name>
    <dbReference type="NCBI Taxonomy" id="89957"/>
    <lineage>
        <taxon>Eukaryota</taxon>
        <taxon>Sar</taxon>
        <taxon>Alveolata</taxon>
        <taxon>Dinophyceae</taxon>
        <taxon>Suessiales</taxon>
        <taxon>Suessiaceae</taxon>
        <taxon>Polarella</taxon>
    </lineage>
</organism>
<dbReference type="Proteomes" id="UP000654075">
    <property type="component" value="Unassembled WGS sequence"/>
</dbReference>
<feature type="transmembrane region" description="Helical" evidence="1">
    <location>
        <begin position="21"/>
        <end position="54"/>
    </location>
</feature>
<reference evidence="2" key="1">
    <citation type="submission" date="2021-02" db="EMBL/GenBank/DDBJ databases">
        <authorList>
            <person name="Dougan E. K."/>
            <person name="Rhodes N."/>
            <person name="Thang M."/>
            <person name="Chan C."/>
        </authorList>
    </citation>
    <scope>NUCLEOTIDE SEQUENCE</scope>
</reference>
<evidence type="ECO:0000313" key="2">
    <source>
        <dbReference type="EMBL" id="CAE8604979.1"/>
    </source>
</evidence>
<keyword evidence="1" id="KW-0812">Transmembrane</keyword>
<keyword evidence="3" id="KW-1185">Reference proteome</keyword>
<evidence type="ECO:0000256" key="1">
    <source>
        <dbReference type="SAM" id="Phobius"/>
    </source>
</evidence>
<sequence length="135" mass="15187">MSRVVQCLHAPPVASFPRVAFLLGLLSFVVVVAVVVVVVVVVVFLVVVIVVVVFLVVVCIPECLPLIFIHTSHLLFQLFCFAVFLAFRQATHFISCTQEEACQGFSHSLVYIYILQRIHVTESDNYNVRDSFNYL</sequence>
<evidence type="ECO:0000313" key="3">
    <source>
        <dbReference type="Proteomes" id="UP000654075"/>
    </source>
</evidence>
<accession>A0A813ESP1</accession>
<dbReference type="EMBL" id="CAJNNV010017207">
    <property type="protein sequence ID" value="CAE8604979.1"/>
    <property type="molecule type" value="Genomic_DNA"/>
</dbReference>
<dbReference type="AlphaFoldDB" id="A0A813ESP1"/>
<protein>
    <submittedName>
        <fullName evidence="2">Uncharacterized protein</fullName>
    </submittedName>
</protein>
<comment type="caution">
    <text evidence="2">The sequence shown here is derived from an EMBL/GenBank/DDBJ whole genome shotgun (WGS) entry which is preliminary data.</text>
</comment>